<feature type="transmembrane region" description="Helical" evidence="8">
    <location>
        <begin position="404"/>
        <end position="424"/>
    </location>
</feature>
<feature type="transmembrane region" description="Helical" evidence="8">
    <location>
        <begin position="360"/>
        <end position="383"/>
    </location>
</feature>
<name>A0A2S1P8N7_STRSO</name>
<feature type="transmembrane region" description="Helical" evidence="8">
    <location>
        <begin position="224"/>
        <end position="247"/>
    </location>
</feature>
<feature type="transmembrane region" description="Helical" evidence="8">
    <location>
        <begin position="268"/>
        <end position="291"/>
    </location>
</feature>
<feature type="transmembrane region" description="Helical" evidence="8">
    <location>
        <begin position="44"/>
        <end position="63"/>
    </location>
</feature>
<dbReference type="GO" id="GO:0022857">
    <property type="term" value="F:transmembrane transporter activity"/>
    <property type="evidence" value="ECO:0007669"/>
    <property type="project" value="InterPro"/>
</dbReference>
<feature type="transmembrane region" description="Helical" evidence="8">
    <location>
        <begin position="200"/>
        <end position="218"/>
    </location>
</feature>
<feature type="transmembrane region" description="Helical" evidence="8">
    <location>
        <begin position="137"/>
        <end position="156"/>
    </location>
</feature>
<dbReference type="Gene3D" id="1.20.1250.20">
    <property type="entry name" value="MFS general substrate transporter like domains"/>
    <property type="match status" value="1"/>
</dbReference>
<reference evidence="10" key="1">
    <citation type="journal article" date="2018" name="Org. Lett.">
        <title>Discovery, Biosynthesis, and Heterologous Production of Streptoseomycin, an Anti-Microaerophilic Bacteria Macrodilactone.</title>
        <authorList>
            <person name="Zhang B."/>
            <person name="Wang K.B."/>
            <person name="Wang W."/>
            <person name="Bi S.F."/>
            <person name="Mei Y.N."/>
            <person name="Deng X.Z."/>
            <person name="Jiao R.H."/>
            <person name="Tan R.X."/>
            <person name="Ge H.M."/>
        </authorList>
    </citation>
    <scope>NUCLEOTIDE SEQUENCE</scope>
    <source>
        <strain evidence="10">A01</strain>
    </source>
</reference>
<keyword evidence="2" id="KW-0813">Transport</keyword>
<dbReference type="InterPro" id="IPR020846">
    <property type="entry name" value="MFS_dom"/>
</dbReference>
<protein>
    <submittedName>
        <fullName evidence="10">StmW</fullName>
    </submittedName>
</protein>
<dbReference type="PANTHER" id="PTHR42718:SF46">
    <property type="entry name" value="BLR6921 PROTEIN"/>
    <property type="match status" value="1"/>
</dbReference>
<dbReference type="GO" id="GO:0046677">
    <property type="term" value="P:response to antibiotic"/>
    <property type="evidence" value="ECO:0007669"/>
    <property type="project" value="UniProtKB-KW"/>
</dbReference>
<feature type="transmembrane region" description="Helical" evidence="8">
    <location>
        <begin position="331"/>
        <end position="348"/>
    </location>
</feature>
<dbReference type="InterPro" id="IPR005829">
    <property type="entry name" value="Sugar_transporter_CS"/>
</dbReference>
<evidence type="ECO:0000256" key="3">
    <source>
        <dbReference type="ARBA" id="ARBA00022475"/>
    </source>
</evidence>
<dbReference type="InterPro" id="IPR011701">
    <property type="entry name" value="MFS"/>
</dbReference>
<feature type="domain" description="Major facilitator superfamily (MFS) profile" evidence="9">
    <location>
        <begin position="9"/>
        <end position="462"/>
    </location>
</feature>
<dbReference type="Gene3D" id="1.20.1720.10">
    <property type="entry name" value="Multidrug resistance protein D"/>
    <property type="match status" value="1"/>
</dbReference>
<dbReference type="PROSITE" id="PS50850">
    <property type="entry name" value="MFS"/>
    <property type="match status" value="1"/>
</dbReference>
<evidence type="ECO:0000256" key="5">
    <source>
        <dbReference type="ARBA" id="ARBA00022989"/>
    </source>
</evidence>
<evidence type="ECO:0000256" key="4">
    <source>
        <dbReference type="ARBA" id="ARBA00022692"/>
    </source>
</evidence>
<organism evidence="10">
    <name type="scientific">Streptomyces seoulensis</name>
    <dbReference type="NCBI Taxonomy" id="73044"/>
    <lineage>
        <taxon>Bacteria</taxon>
        <taxon>Bacillati</taxon>
        <taxon>Actinomycetota</taxon>
        <taxon>Actinomycetes</taxon>
        <taxon>Kitasatosporales</taxon>
        <taxon>Streptomycetaceae</taxon>
        <taxon>Streptomyces</taxon>
    </lineage>
</organism>
<dbReference type="Pfam" id="PF07690">
    <property type="entry name" value="MFS_1"/>
    <property type="match status" value="1"/>
</dbReference>
<evidence type="ECO:0000256" key="8">
    <source>
        <dbReference type="SAM" id="Phobius"/>
    </source>
</evidence>
<keyword evidence="6 8" id="KW-0472">Membrane</keyword>
<dbReference type="PROSITE" id="PS00216">
    <property type="entry name" value="SUGAR_TRANSPORT_1"/>
    <property type="match status" value="1"/>
</dbReference>
<proteinExistence type="predicted"/>
<keyword evidence="7" id="KW-0046">Antibiotic resistance</keyword>
<dbReference type="InterPro" id="IPR036259">
    <property type="entry name" value="MFS_trans_sf"/>
</dbReference>
<evidence type="ECO:0000259" key="9">
    <source>
        <dbReference type="PROSITE" id="PS50850"/>
    </source>
</evidence>
<dbReference type="SUPFAM" id="SSF103473">
    <property type="entry name" value="MFS general substrate transporter"/>
    <property type="match status" value="1"/>
</dbReference>
<evidence type="ECO:0000256" key="2">
    <source>
        <dbReference type="ARBA" id="ARBA00022448"/>
    </source>
</evidence>
<feature type="transmembrane region" description="Helical" evidence="8">
    <location>
        <begin position="105"/>
        <end position="125"/>
    </location>
</feature>
<dbReference type="CDD" id="cd17321">
    <property type="entry name" value="MFS_MMR_MDR_like"/>
    <property type="match status" value="1"/>
</dbReference>
<feature type="transmembrane region" description="Helical" evidence="8">
    <location>
        <begin position="7"/>
        <end position="32"/>
    </location>
</feature>
<evidence type="ECO:0000256" key="6">
    <source>
        <dbReference type="ARBA" id="ARBA00023136"/>
    </source>
</evidence>
<feature type="transmembrane region" description="Helical" evidence="8">
    <location>
        <begin position="162"/>
        <end position="179"/>
    </location>
</feature>
<comment type="subcellular location">
    <subcellularLocation>
        <location evidence="1">Cell membrane</location>
        <topology evidence="1">Multi-pass membrane protein</topology>
    </subcellularLocation>
</comment>
<accession>A0A2S1P8N7</accession>
<keyword evidence="4 8" id="KW-0812">Transmembrane</keyword>
<dbReference type="PANTHER" id="PTHR42718">
    <property type="entry name" value="MAJOR FACILITATOR SUPERFAMILY MULTIDRUG TRANSPORTER MFSC"/>
    <property type="match status" value="1"/>
</dbReference>
<dbReference type="GO" id="GO:0005886">
    <property type="term" value="C:plasma membrane"/>
    <property type="evidence" value="ECO:0007669"/>
    <property type="project" value="UniProtKB-SubCell"/>
</dbReference>
<dbReference type="AlphaFoldDB" id="A0A2S1P8N7"/>
<feature type="transmembrane region" description="Helical" evidence="8">
    <location>
        <begin position="303"/>
        <end position="324"/>
    </location>
</feature>
<keyword evidence="3" id="KW-1003">Cell membrane</keyword>
<dbReference type="EMBL" id="MG891745">
    <property type="protein sequence ID" value="AWH12934.1"/>
    <property type="molecule type" value="Genomic_DNA"/>
</dbReference>
<evidence type="ECO:0000313" key="10">
    <source>
        <dbReference type="EMBL" id="AWH12934.1"/>
    </source>
</evidence>
<feature type="transmembrane region" description="Helical" evidence="8">
    <location>
        <begin position="436"/>
        <end position="457"/>
    </location>
</feature>
<keyword evidence="5 8" id="KW-1133">Transmembrane helix</keyword>
<evidence type="ECO:0000256" key="1">
    <source>
        <dbReference type="ARBA" id="ARBA00004651"/>
    </source>
</evidence>
<evidence type="ECO:0000256" key="7">
    <source>
        <dbReference type="ARBA" id="ARBA00023251"/>
    </source>
</evidence>
<feature type="transmembrane region" description="Helical" evidence="8">
    <location>
        <begin position="75"/>
        <end position="93"/>
    </location>
</feature>
<sequence length="478" mass="50077">MVKGPLWYVAAISCVAYFMVQFDNAVVSIALPTMMRSLHLDVTGLQWVVNSYSLGLAGLLLLSGRLSDLFGRREVFLAGLWLFTFGSVLGGFAQNGGELVAARAAHGVSSAILLPSSLGLIIAAYPDKHRRNRAISIWGAASIIGGVNGAVLGGVLTHHWGWRSTLFFCLPIGCVLLFFGTKTLTRRVPTARTGIASLDLPGAICVVSAVTAAVYATIGLKNHAWLSAHTLLSFAVSILFLAAFLLIESRTKRPMVPLGIFRSRTISMANLVSFVATTAMASQVILVVLYIQNVLGYDPQKAGLAELPGGLTTFVVAIVTARFVKRIGARPILIVGLLVYAAGVVWIARMPVHGDYWGAIFWPMELLCAGMGLTLPCLTITATAGAPKDSAGLYSGVATTTRQIGSAIGVAVFTSIAATVSQGATGSVQSVLVSGYHTALLAGAGVTVFSAVLALAIPSERLQPVPAEELVDVQAKAA</sequence>